<sequence>LKICLKENITFEPLSYKINASPNYYWFLLLSYGISPRSAIISWCRFSFLIQRYTRMSCIQLTVRARNQTTPQYFTCFGRLHVKEAVLIIIIGTFMWDTLRWTSFLLQQNIIGG</sequence>
<reference evidence="2" key="1">
    <citation type="submission" date="2017-02" db="UniProtKB">
        <authorList>
            <consortium name="WormBaseParasite"/>
        </authorList>
    </citation>
    <scope>IDENTIFICATION</scope>
</reference>
<protein>
    <submittedName>
        <fullName evidence="2">7TM_GPCR_Srx domain-containing protein</fullName>
    </submittedName>
</protein>
<accession>A0A0M3IJX2</accession>
<dbReference type="AlphaFoldDB" id="A0A0M3IJX2"/>
<keyword evidence="1" id="KW-1185">Reference proteome</keyword>
<proteinExistence type="predicted"/>
<evidence type="ECO:0000313" key="1">
    <source>
        <dbReference type="Proteomes" id="UP000036681"/>
    </source>
</evidence>
<organism evidence="1 2">
    <name type="scientific">Ascaris lumbricoides</name>
    <name type="common">Giant roundworm</name>
    <dbReference type="NCBI Taxonomy" id="6252"/>
    <lineage>
        <taxon>Eukaryota</taxon>
        <taxon>Metazoa</taxon>
        <taxon>Ecdysozoa</taxon>
        <taxon>Nematoda</taxon>
        <taxon>Chromadorea</taxon>
        <taxon>Rhabditida</taxon>
        <taxon>Spirurina</taxon>
        <taxon>Ascaridomorpha</taxon>
        <taxon>Ascaridoidea</taxon>
        <taxon>Ascarididae</taxon>
        <taxon>Ascaris</taxon>
    </lineage>
</organism>
<evidence type="ECO:0000313" key="2">
    <source>
        <dbReference type="WBParaSite" id="ALUE_0001899701-mRNA-1"/>
    </source>
</evidence>
<name>A0A0M3IJX2_ASCLU</name>
<dbReference type="Proteomes" id="UP000036681">
    <property type="component" value="Unplaced"/>
</dbReference>
<dbReference type="WBParaSite" id="ALUE_0001899701-mRNA-1">
    <property type="protein sequence ID" value="ALUE_0001899701-mRNA-1"/>
    <property type="gene ID" value="ALUE_0001899701"/>
</dbReference>